<dbReference type="Proteomes" id="UP000265520">
    <property type="component" value="Unassembled WGS sequence"/>
</dbReference>
<protein>
    <submittedName>
        <fullName evidence="1">Uncharacterized protein</fullName>
    </submittedName>
</protein>
<comment type="caution">
    <text evidence="1">The sequence shown here is derived from an EMBL/GenBank/DDBJ whole genome shotgun (WGS) entry which is preliminary data.</text>
</comment>
<keyword evidence="2" id="KW-1185">Reference proteome</keyword>
<accession>A0A392RMU6</accession>
<proteinExistence type="predicted"/>
<evidence type="ECO:0000313" key="1">
    <source>
        <dbReference type="EMBL" id="MCI36875.1"/>
    </source>
</evidence>
<feature type="non-terminal residue" evidence="1">
    <location>
        <position position="1"/>
    </location>
</feature>
<dbReference type="AlphaFoldDB" id="A0A392RMU6"/>
<sequence>TQLCLNMVKDDESMSKNLDRMRGVSVMVKTRASHKNTASMATLDLKFRNLVTEFQLSLYRQILLRATQLPARAT</sequence>
<evidence type="ECO:0000313" key="2">
    <source>
        <dbReference type="Proteomes" id="UP000265520"/>
    </source>
</evidence>
<organism evidence="1 2">
    <name type="scientific">Trifolium medium</name>
    <dbReference type="NCBI Taxonomy" id="97028"/>
    <lineage>
        <taxon>Eukaryota</taxon>
        <taxon>Viridiplantae</taxon>
        <taxon>Streptophyta</taxon>
        <taxon>Embryophyta</taxon>
        <taxon>Tracheophyta</taxon>
        <taxon>Spermatophyta</taxon>
        <taxon>Magnoliopsida</taxon>
        <taxon>eudicotyledons</taxon>
        <taxon>Gunneridae</taxon>
        <taxon>Pentapetalae</taxon>
        <taxon>rosids</taxon>
        <taxon>fabids</taxon>
        <taxon>Fabales</taxon>
        <taxon>Fabaceae</taxon>
        <taxon>Papilionoideae</taxon>
        <taxon>50 kb inversion clade</taxon>
        <taxon>NPAAA clade</taxon>
        <taxon>Hologalegina</taxon>
        <taxon>IRL clade</taxon>
        <taxon>Trifolieae</taxon>
        <taxon>Trifolium</taxon>
    </lineage>
</organism>
<name>A0A392RMU6_9FABA</name>
<dbReference type="EMBL" id="LXQA010238336">
    <property type="protein sequence ID" value="MCI36875.1"/>
    <property type="molecule type" value="Genomic_DNA"/>
</dbReference>
<reference evidence="1 2" key="1">
    <citation type="journal article" date="2018" name="Front. Plant Sci.">
        <title>Red Clover (Trifolium pratense) and Zigzag Clover (T. medium) - A Picture of Genomic Similarities and Differences.</title>
        <authorList>
            <person name="Dluhosova J."/>
            <person name="Istvanek J."/>
            <person name="Nedelnik J."/>
            <person name="Repkova J."/>
        </authorList>
    </citation>
    <scope>NUCLEOTIDE SEQUENCE [LARGE SCALE GENOMIC DNA]</scope>
    <source>
        <strain evidence="2">cv. 10/8</strain>
        <tissue evidence="1">Leaf</tissue>
    </source>
</reference>